<gene>
    <name evidence="1" type="ORF">NC653_034422</name>
</gene>
<evidence type="ECO:0000313" key="1">
    <source>
        <dbReference type="EMBL" id="KAJ6969859.1"/>
    </source>
</evidence>
<proteinExistence type="predicted"/>
<name>A0AAD6LMM4_9ROSI</name>
<sequence length="194" mass="22679">MEPKLKNTTLLETVSISMNGTPETAKYFRDRKTSNLVENLNAEQHFLKKLPRPAKTYNQGEWQQYKSSSSLPVTFKDSKEGRGCYDEVVRLVVETVELEEETLTAEEERRRRKSAAGRRRRGERGERKSQWLLRQWRGSELMEIMVVKPVMVVVVLKKRRREKEKAVEEGNLVYIEKKFKPLIQLGRIPTIGSK</sequence>
<protein>
    <submittedName>
        <fullName evidence="1">Uncharacterized protein</fullName>
    </submittedName>
</protein>
<accession>A0AAD6LMM4</accession>
<comment type="caution">
    <text evidence="1">The sequence shown here is derived from an EMBL/GenBank/DDBJ whole genome shotgun (WGS) entry which is preliminary data.</text>
</comment>
<reference evidence="1" key="1">
    <citation type="journal article" date="2023" name="Mol. Ecol. Resour.">
        <title>Chromosome-level genome assembly of a triploid poplar Populus alba 'Berolinensis'.</title>
        <authorList>
            <person name="Chen S."/>
            <person name="Yu Y."/>
            <person name="Wang X."/>
            <person name="Wang S."/>
            <person name="Zhang T."/>
            <person name="Zhou Y."/>
            <person name="He R."/>
            <person name="Meng N."/>
            <person name="Wang Y."/>
            <person name="Liu W."/>
            <person name="Liu Z."/>
            <person name="Liu J."/>
            <person name="Guo Q."/>
            <person name="Huang H."/>
            <person name="Sederoff R.R."/>
            <person name="Wang G."/>
            <person name="Qu G."/>
            <person name="Chen S."/>
        </authorList>
    </citation>
    <scope>NUCLEOTIDE SEQUENCE</scope>
    <source>
        <strain evidence="1">SC-2020</strain>
    </source>
</reference>
<dbReference type="AlphaFoldDB" id="A0AAD6LMM4"/>
<dbReference type="EMBL" id="JAQIZT010000015">
    <property type="protein sequence ID" value="KAJ6969859.1"/>
    <property type="molecule type" value="Genomic_DNA"/>
</dbReference>
<keyword evidence="2" id="KW-1185">Reference proteome</keyword>
<evidence type="ECO:0000313" key="2">
    <source>
        <dbReference type="Proteomes" id="UP001164929"/>
    </source>
</evidence>
<dbReference type="Proteomes" id="UP001164929">
    <property type="component" value="Chromosome 15"/>
</dbReference>
<organism evidence="1 2">
    <name type="scientific">Populus alba x Populus x berolinensis</name>
    <dbReference type="NCBI Taxonomy" id="444605"/>
    <lineage>
        <taxon>Eukaryota</taxon>
        <taxon>Viridiplantae</taxon>
        <taxon>Streptophyta</taxon>
        <taxon>Embryophyta</taxon>
        <taxon>Tracheophyta</taxon>
        <taxon>Spermatophyta</taxon>
        <taxon>Magnoliopsida</taxon>
        <taxon>eudicotyledons</taxon>
        <taxon>Gunneridae</taxon>
        <taxon>Pentapetalae</taxon>
        <taxon>rosids</taxon>
        <taxon>fabids</taxon>
        <taxon>Malpighiales</taxon>
        <taxon>Salicaceae</taxon>
        <taxon>Saliceae</taxon>
        <taxon>Populus</taxon>
    </lineage>
</organism>